<evidence type="ECO:0000256" key="14">
    <source>
        <dbReference type="HAMAP-Rule" id="MF_01347"/>
    </source>
</evidence>
<keyword evidence="6 14" id="KW-0067">ATP-binding</keyword>
<dbReference type="InterPro" id="IPR005722">
    <property type="entry name" value="ATP_synth_F1_bsu"/>
</dbReference>
<evidence type="ECO:0000256" key="6">
    <source>
        <dbReference type="ARBA" id="ARBA00022840"/>
    </source>
</evidence>
<dbReference type="GO" id="GO:0046933">
    <property type="term" value="F:proton-transporting ATP synthase activity, rotational mechanism"/>
    <property type="evidence" value="ECO:0007669"/>
    <property type="project" value="UniProtKB-UniRule"/>
</dbReference>
<dbReference type="EC" id="7.1.2.2" evidence="14"/>
<feature type="domain" description="AAA+ ATPase" evidence="15">
    <location>
        <begin position="144"/>
        <end position="413"/>
    </location>
</feature>
<evidence type="ECO:0000313" key="17">
    <source>
        <dbReference type="Proteomes" id="UP000253061"/>
    </source>
</evidence>
<dbReference type="FunFam" id="1.10.1140.10:FF:000001">
    <property type="entry name" value="ATP synthase subunit beta"/>
    <property type="match status" value="1"/>
</dbReference>
<protein>
    <recommendedName>
        <fullName evidence="14">ATP synthase subunit beta</fullName>
        <ecNumber evidence="14">7.1.2.2</ecNumber>
    </recommendedName>
    <alternativeName>
        <fullName evidence="14">ATP synthase F1 sector subunit beta</fullName>
    </alternativeName>
    <alternativeName>
        <fullName evidence="14">F-ATPase subunit beta</fullName>
    </alternativeName>
</protein>
<keyword evidence="3 14" id="KW-0813">Transport</keyword>
<dbReference type="GO" id="GO:0005886">
    <property type="term" value="C:plasma membrane"/>
    <property type="evidence" value="ECO:0007669"/>
    <property type="project" value="UniProtKB-SubCell"/>
</dbReference>
<dbReference type="Gene3D" id="3.40.50.300">
    <property type="entry name" value="P-loop containing nucleotide triphosphate hydrolases"/>
    <property type="match status" value="1"/>
</dbReference>
<evidence type="ECO:0000256" key="10">
    <source>
        <dbReference type="ARBA" id="ARBA00023196"/>
    </source>
</evidence>
<dbReference type="SUPFAM" id="SSF50615">
    <property type="entry name" value="N-terminal domain of alpha and beta subunits of F1 ATP synthase"/>
    <property type="match status" value="1"/>
</dbReference>
<organism evidence="16 17">
    <name type="scientific">Thalassospira profundimaris</name>
    <dbReference type="NCBI Taxonomy" id="502049"/>
    <lineage>
        <taxon>Bacteria</taxon>
        <taxon>Pseudomonadati</taxon>
        <taxon>Pseudomonadota</taxon>
        <taxon>Alphaproteobacteria</taxon>
        <taxon>Rhodospirillales</taxon>
        <taxon>Thalassospiraceae</taxon>
        <taxon>Thalassospira</taxon>
    </lineage>
</organism>
<keyword evidence="10 14" id="KW-0139">CF(1)</keyword>
<dbReference type="Gene3D" id="2.40.10.170">
    <property type="match status" value="1"/>
</dbReference>
<gene>
    <name evidence="14" type="primary">atpD</name>
    <name evidence="16" type="ORF">TH6_10560</name>
</gene>
<keyword evidence="7 14" id="KW-1278">Translocase</keyword>
<dbReference type="InterPro" id="IPR050053">
    <property type="entry name" value="ATPase_alpha/beta_chains"/>
</dbReference>
<evidence type="ECO:0000256" key="8">
    <source>
        <dbReference type="ARBA" id="ARBA00023065"/>
    </source>
</evidence>
<dbReference type="Proteomes" id="UP000253061">
    <property type="component" value="Unassembled WGS sequence"/>
</dbReference>
<dbReference type="EMBL" id="JPWB01000004">
    <property type="protein sequence ID" value="RCK22112.1"/>
    <property type="molecule type" value="Genomic_DNA"/>
</dbReference>
<dbReference type="SUPFAM" id="SSF47917">
    <property type="entry name" value="C-terminal domain of alpha and beta subunits of F1 ATP synthase"/>
    <property type="match status" value="1"/>
</dbReference>
<comment type="caution">
    <text evidence="16">The sequence shown here is derived from an EMBL/GenBank/DDBJ whole genome shotgun (WGS) entry which is preliminary data.</text>
</comment>
<evidence type="ECO:0000256" key="3">
    <source>
        <dbReference type="ARBA" id="ARBA00022448"/>
    </source>
</evidence>
<dbReference type="InterPro" id="IPR036121">
    <property type="entry name" value="ATPase_F1/V1/A1_a/bsu_N_sf"/>
</dbReference>
<evidence type="ECO:0000256" key="11">
    <source>
        <dbReference type="ARBA" id="ARBA00023310"/>
    </source>
</evidence>
<dbReference type="NCBIfam" id="TIGR01039">
    <property type="entry name" value="atpD"/>
    <property type="match status" value="1"/>
</dbReference>
<comment type="catalytic activity">
    <reaction evidence="12">
        <text>4 Na(+)(in) + ATP + H2O = 4 Na(+)(out) + ADP + phosphate + H(+)</text>
        <dbReference type="Rhea" id="RHEA:58156"/>
        <dbReference type="ChEBI" id="CHEBI:15377"/>
        <dbReference type="ChEBI" id="CHEBI:15378"/>
        <dbReference type="ChEBI" id="CHEBI:29101"/>
        <dbReference type="ChEBI" id="CHEBI:30616"/>
        <dbReference type="ChEBI" id="CHEBI:43474"/>
        <dbReference type="ChEBI" id="CHEBI:456216"/>
        <dbReference type="EC" id="7.2.2.1"/>
    </reaction>
</comment>
<comment type="function">
    <text evidence="13">Produces ATP from ADP in the presence of a sodium ion gradient across the membrane. The beta chain is the catalytic subunit.</text>
</comment>
<dbReference type="InterPro" id="IPR024034">
    <property type="entry name" value="ATPase_F1/V1_b/a_C"/>
</dbReference>
<dbReference type="InterPro" id="IPR003593">
    <property type="entry name" value="AAA+_ATPase"/>
</dbReference>
<dbReference type="HAMAP" id="MF_01347">
    <property type="entry name" value="ATP_synth_beta_bact"/>
    <property type="match status" value="1"/>
</dbReference>
<evidence type="ECO:0000256" key="5">
    <source>
        <dbReference type="ARBA" id="ARBA00022781"/>
    </source>
</evidence>
<dbReference type="FunFam" id="3.40.50.300:FF:000026">
    <property type="entry name" value="ATP synthase subunit beta"/>
    <property type="match status" value="1"/>
</dbReference>
<dbReference type="InterPro" id="IPR027417">
    <property type="entry name" value="P-loop_NTPase"/>
</dbReference>
<dbReference type="PANTHER" id="PTHR15184:SF71">
    <property type="entry name" value="ATP SYNTHASE SUBUNIT BETA, MITOCHONDRIAL"/>
    <property type="match status" value="1"/>
</dbReference>
<sequence length="472" mass="50819">MANKKAGKISQVMGAVVDVKFDGELPPILNALHVDNNGQRLVLEVAQHLGENAVRTIAMDTTEGLRRGQEVIDTGDAISVPVGPETLGRILNVIGEPVDERGPVKSAKTSPIHREAPDFIDQSTDTEILVTGIKVIDLIAPYTKGGKIGLFGGAGVGKTVLIMELINNVAKGHGGYSVFAGVGERTREGNDLYHEMMESGVINPEGESKAALVYGQMNEPPGARARVALTGLTLAEYFRDEEGQDVLFFVDNIFRFTQAGSEVSALLGRIPSAVGYQPTLATDMGALQERITSTKKGSITSVQAIYVPADDLTDPAPATSFAHLDATTTLNRQIAELGIYPAVDPLDSTSRALDPGVIGQEHYETAREVQRVLQTYKGLQDIIAILGMDELSEEDKLVVARARKIQRFLSQPFHVAEVFTGTPGVFVQLEDTIKAFKAICAGEYDHMPEQAFYMVGTIEEAIEKAKKMAEAA</sequence>
<dbReference type="Gene3D" id="1.10.1140.10">
    <property type="entry name" value="Bovine Mitochondrial F1-atpase, Atp Synthase Beta Chain, Chain D, domain 3"/>
    <property type="match status" value="1"/>
</dbReference>
<keyword evidence="9 14" id="KW-0472">Membrane</keyword>
<dbReference type="CDD" id="cd18110">
    <property type="entry name" value="ATP-synt_F1_beta_C"/>
    <property type="match status" value="1"/>
</dbReference>
<keyword evidence="11 14" id="KW-0066">ATP synthesis</keyword>
<dbReference type="Pfam" id="PF22919">
    <property type="entry name" value="ATP-synt_VA_C"/>
    <property type="match status" value="1"/>
</dbReference>
<dbReference type="SUPFAM" id="SSF52540">
    <property type="entry name" value="P-loop containing nucleoside triphosphate hydrolases"/>
    <property type="match status" value="1"/>
</dbReference>
<evidence type="ECO:0000256" key="2">
    <source>
        <dbReference type="ARBA" id="ARBA00008936"/>
    </source>
</evidence>
<dbReference type="PIRSF" id="PIRSF039072">
    <property type="entry name" value="ATPase_subunit_beta"/>
    <property type="match status" value="1"/>
</dbReference>
<evidence type="ECO:0000256" key="4">
    <source>
        <dbReference type="ARBA" id="ARBA00022741"/>
    </source>
</evidence>
<dbReference type="GO" id="GO:0045259">
    <property type="term" value="C:proton-transporting ATP synthase complex"/>
    <property type="evidence" value="ECO:0007669"/>
    <property type="project" value="UniProtKB-KW"/>
</dbReference>
<keyword evidence="14" id="KW-1003">Cell membrane</keyword>
<dbReference type="InterPro" id="IPR055190">
    <property type="entry name" value="ATP-synt_VA_C"/>
</dbReference>
<feature type="binding site" evidence="14">
    <location>
        <begin position="152"/>
        <end position="159"/>
    </location>
    <ligand>
        <name>ATP</name>
        <dbReference type="ChEBI" id="CHEBI:30616"/>
    </ligand>
</feature>
<dbReference type="InterPro" id="IPR004100">
    <property type="entry name" value="ATPase_F1/V1/A1_a/bsu_N"/>
</dbReference>
<comment type="subcellular location">
    <subcellularLocation>
        <location evidence="14">Cell membrane</location>
        <topology evidence="14">Peripheral membrane protein</topology>
    </subcellularLocation>
    <subcellularLocation>
        <location evidence="1">Membrane</location>
    </subcellularLocation>
</comment>
<comment type="catalytic activity">
    <reaction evidence="14">
        <text>ATP + H2O + 4 H(+)(in) = ADP + phosphate + 5 H(+)(out)</text>
        <dbReference type="Rhea" id="RHEA:57720"/>
        <dbReference type="ChEBI" id="CHEBI:15377"/>
        <dbReference type="ChEBI" id="CHEBI:15378"/>
        <dbReference type="ChEBI" id="CHEBI:30616"/>
        <dbReference type="ChEBI" id="CHEBI:43474"/>
        <dbReference type="ChEBI" id="CHEBI:456216"/>
        <dbReference type="EC" id="7.1.2.2"/>
    </reaction>
</comment>
<dbReference type="SMART" id="SM00382">
    <property type="entry name" value="AAA"/>
    <property type="match status" value="1"/>
</dbReference>
<dbReference type="GO" id="GO:0005524">
    <property type="term" value="F:ATP binding"/>
    <property type="evidence" value="ECO:0007669"/>
    <property type="project" value="UniProtKB-UniRule"/>
</dbReference>
<name>A0A367VCJ6_9PROT</name>
<evidence type="ECO:0000313" key="16">
    <source>
        <dbReference type="EMBL" id="RCK22112.1"/>
    </source>
</evidence>
<dbReference type="PROSITE" id="PS00152">
    <property type="entry name" value="ATPASE_ALPHA_BETA"/>
    <property type="match status" value="1"/>
</dbReference>
<dbReference type="GO" id="GO:0046962">
    <property type="term" value="F:sodium-transporting ATPase activity, rotational mechanism"/>
    <property type="evidence" value="ECO:0007669"/>
    <property type="project" value="UniProtKB-EC"/>
</dbReference>
<dbReference type="InterPro" id="IPR000194">
    <property type="entry name" value="ATPase_F1/V1/A1_a/bsu_nucl-bd"/>
</dbReference>
<dbReference type="Pfam" id="PF02874">
    <property type="entry name" value="ATP-synt_ab_N"/>
    <property type="match status" value="1"/>
</dbReference>
<dbReference type="AlphaFoldDB" id="A0A367VCJ6"/>
<dbReference type="CDD" id="cd18115">
    <property type="entry name" value="ATP-synt_F1_beta_N"/>
    <property type="match status" value="1"/>
</dbReference>
<dbReference type="PANTHER" id="PTHR15184">
    <property type="entry name" value="ATP SYNTHASE"/>
    <property type="match status" value="1"/>
</dbReference>
<dbReference type="RefSeq" id="WP_062956000.1">
    <property type="nucleotide sequence ID" value="NZ_JPWB01000004.1"/>
</dbReference>
<comment type="similarity">
    <text evidence="2 14">Belongs to the ATPase alpha/beta chains family.</text>
</comment>
<evidence type="ECO:0000256" key="7">
    <source>
        <dbReference type="ARBA" id="ARBA00022967"/>
    </source>
</evidence>
<keyword evidence="4 14" id="KW-0547">Nucleotide-binding</keyword>
<evidence type="ECO:0000259" key="15">
    <source>
        <dbReference type="SMART" id="SM00382"/>
    </source>
</evidence>
<evidence type="ECO:0000256" key="9">
    <source>
        <dbReference type="ARBA" id="ARBA00023136"/>
    </source>
</evidence>
<comment type="function">
    <text evidence="14">Produces ATP from ADP in the presence of a proton gradient across the membrane. The catalytic sites are hosted primarily by the beta subunits.</text>
</comment>
<evidence type="ECO:0000256" key="12">
    <source>
        <dbReference type="ARBA" id="ARBA00052325"/>
    </source>
</evidence>
<accession>A0A367VCJ6</accession>
<dbReference type="InterPro" id="IPR020003">
    <property type="entry name" value="ATPase_a/bsu_AS"/>
</dbReference>
<dbReference type="FunFam" id="2.40.10.170:FF:000005">
    <property type="entry name" value="ATP synthase subunit beta"/>
    <property type="match status" value="1"/>
</dbReference>
<evidence type="ECO:0000256" key="13">
    <source>
        <dbReference type="ARBA" id="ARBA00059242"/>
    </source>
</evidence>
<keyword evidence="8 14" id="KW-0406">Ion transport</keyword>
<dbReference type="Pfam" id="PF00006">
    <property type="entry name" value="ATP-synt_ab"/>
    <property type="match status" value="1"/>
</dbReference>
<evidence type="ECO:0000256" key="1">
    <source>
        <dbReference type="ARBA" id="ARBA00004370"/>
    </source>
</evidence>
<reference evidence="16 17" key="1">
    <citation type="submission" date="2014-07" db="EMBL/GenBank/DDBJ databases">
        <title>Draft genome sequence of Thalassospira profundimaris R8-17.</title>
        <authorList>
            <person name="Lai Q."/>
            <person name="Shao Z."/>
        </authorList>
    </citation>
    <scope>NUCLEOTIDE SEQUENCE [LARGE SCALE GENOMIC DNA]</scope>
    <source>
        <strain evidence="16 17">R8-17</strain>
    </source>
</reference>
<keyword evidence="5 14" id="KW-0375">Hydrogen ion transport</keyword>
<dbReference type="CDD" id="cd01133">
    <property type="entry name" value="F1-ATPase_beta_CD"/>
    <property type="match status" value="1"/>
</dbReference>
<proteinExistence type="inferred from homology"/>